<protein>
    <recommendedName>
        <fullName evidence="3">Secreted protein</fullName>
    </recommendedName>
</protein>
<organism evidence="1 2">
    <name type="scientific">Ligilactobacillus pabuli</name>
    <dbReference type="NCBI Taxonomy" id="2886039"/>
    <lineage>
        <taxon>Bacteria</taxon>
        <taxon>Bacillati</taxon>
        <taxon>Bacillota</taxon>
        <taxon>Bacilli</taxon>
        <taxon>Lactobacillales</taxon>
        <taxon>Lactobacillaceae</taxon>
        <taxon>Ligilactobacillus</taxon>
    </lineage>
</organism>
<name>A0ABQ5JJA4_9LACO</name>
<evidence type="ECO:0000313" key="2">
    <source>
        <dbReference type="Proteomes" id="UP001055149"/>
    </source>
</evidence>
<dbReference type="EMBL" id="BQXH01000019">
    <property type="protein sequence ID" value="GKS82129.1"/>
    <property type="molecule type" value="Genomic_DNA"/>
</dbReference>
<comment type="caution">
    <text evidence="1">The sequence shown here is derived from an EMBL/GenBank/DDBJ whole genome shotgun (WGS) entry which is preliminary data.</text>
</comment>
<gene>
    <name evidence="1" type="ORF">LPAF129_18150</name>
</gene>
<keyword evidence="2" id="KW-1185">Reference proteome</keyword>
<dbReference type="Proteomes" id="UP001055149">
    <property type="component" value="Unassembled WGS sequence"/>
</dbReference>
<sequence>MAAVITSLLLFRDCTSICALLTIKINSGQKIATIENRIEVINYFSPICAVQNKFWFFVD</sequence>
<evidence type="ECO:0000313" key="1">
    <source>
        <dbReference type="EMBL" id="GKS82129.1"/>
    </source>
</evidence>
<accession>A0ABQ5JJA4</accession>
<reference evidence="1" key="1">
    <citation type="journal article" date="2022" name="Int. J. Syst. Evol. Microbiol.">
        <title>A novel species of lactic acid bacteria, Ligilactobacillus pabuli sp. nov., isolated from alfalfa silage.</title>
        <authorList>
            <person name="Tohno M."/>
            <person name="Tanizawa Y."/>
            <person name="Sawada H."/>
            <person name="Sakamoto M."/>
            <person name="Ohkuma M."/>
            <person name="Kobayashi H."/>
        </authorList>
    </citation>
    <scope>NUCLEOTIDE SEQUENCE</scope>
    <source>
        <strain evidence="1">AF129</strain>
    </source>
</reference>
<evidence type="ECO:0008006" key="3">
    <source>
        <dbReference type="Google" id="ProtNLM"/>
    </source>
</evidence>
<proteinExistence type="predicted"/>